<dbReference type="STRING" id="285351.SAMN04488035_0789"/>
<dbReference type="InterPro" id="IPR043755">
    <property type="entry name" value="DUF5701"/>
</dbReference>
<evidence type="ECO:0000313" key="2">
    <source>
        <dbReference type="Proteomes" id="UP000198520"/>
    </source>
</evidence>
<sequence>MPAAQHAPTPTHASPDLTEELDRQIQVLVDLGYPALLDRTERQLRDALEPLRDVVARLRPDPASAADPDDHVPFVVVLDGLELAAAASRMSLAGRPARLMLTPEEIPQYVPLDVVRVPVGVPLGSSGATPGPRAYLLSDVDTGSEFCDVTPETALTQIVARGRTPLTIAEGVALVTQRPDKLRKNRCFSLAGSRRGDQRVPAIWISERAPKLGWCWDRNPHTWLGTASAGARSIPV</sequence>
<dbReference type="Proteomes" id="UP000198520">
    <property type="component" value="Unassembled WGS sequence"/>
</dbReference>
<protein>
    <submittedName>
        <fullName evidence="1">Uncharacterized protein</fullName>
    </submittedName>
</protein>
<gene>
    <name evidence="1" type="ORF">SAMN04488035_0789</name>
</gene>
<evidence type="ECO:0000313" key="1">
    <source>
        <dbReference type="EMBL" id="SFE85274.1"/>
    </source>
</evidence>
<dbReference type="EMBL" id="FONZ01000001">
    <property type="protein sequence ID" value="SFE85274.1"/>
    <property type="molecule type" value="Genomic_DNA"/>
</dbReference>
<name>A0A1I2DXA5_9MICO</name>
<reference evidence="2" key="1">
    <citation type="submission" date="2016-10" db="EMBL/GenBank/DDBJ databases">
        <authorList>
            <person name="Varghese N."/>
            <person name="Submissions S."/>
        </authorList>
    </citation>
    <scope>NUCLEOTIDE SEQUENCE [LARGE SCALE GENOMIC DNA]</scope>
    <source>
        <strain evidence="2">DSM 19083</strain>
    </source>
</reference>
<accession>A0A1I2DXA5</accession>
<dbReference type="RefSeq" id="WP_229828264.1">
    <property type="nucleotide sequence ID" value="NZ_BNAN01000001.1"/>
</dbReference>
<dbReference type="AlphaFoldDB" id="A0A1I2DXA5"/>
<keyword evidence="2" id="KW-1185">Reference proteome</keyword>
<proteinExistence type="predicted"/>
<dbReference type="Pfam" id="PF18959">
    <property type="entry name" value="DUF5701"/>
    <property type="match status" value="1"/>
</dbReference>
<organism evidence="1 2">
    <name type="scientific">Flavimobilis marinus</name>
    <dbReference type="NCBI Taxonomy" id="285351"/>
    <lineage>
        <taxon>Bacteria</taxon>
        <taxon>Bacillati</taxon>
        <taxon>Actinomycetota</taxon>
        <taxon>Actinomycetes</taxon>
        <taxon>Micrococcales</taxon>
        <taxon>Jonesiaceae</taxon>
        <taxon>Flavimobilis</taxon>
    </lineage>
</organism>